<dbReference type="EMBL" id="CP003811">
    <property type="protein sequence ID" value="AIQ88472.1"/>
    <property type="molecule type" value="Genomic_DNA"/>
</dbReference>
<dbReference type="STRING" id="693986.MOC_0717"/>
<accession>A0A089NM88</accession>
<dbReference type="KEGG" id="mor:MOC_0717"/>
<gene>
    <name evidence="1" type="ORF">MOC_0717</name>
</gene>
<dbReference type="HOGENOM" id="CLU_3235927_0_0_5"/>
<reference evidence="1 2" key="1">
    <citation type="journal article" date="2014" name="PLoS ONE">
        <title>Genome Information of Methylobacterium oryzae, a Plant-Probiotic Methylotroph in the Phyllosphere.</title>
        <authorList>
            <person name="Kwak M.J."/>
            <person name="Jeong H."/>
            <person name="Madhaiyan M."/>
            <person name="Lee Y."/>
            <person name="Sa T.M."/>
            <person name="Oh T.K."/>
            <person name="Kim J.F."/>
        </authorList>
    </citation>
    <scope>NUCLEOTIDE SEQUENCE [LARGE SCALE GENOMIC DNA]</scope>
    <source>
        <strain evidence="1 2">CBMB20</strain>
    </source>
</reference>
<organism evidence="1 2">
    <name type="scientific">Methylobacterium oryzae CBMB20</name>
    <dbReference type="NCBI Taxonomy" id="693986"/>
    <lineage>
        <taxon>Bacteria</taxon>
        <taxon>Pseudomonadati</taxon>
        <taxon>Pseudomonadota</taxon>
        <taxon>Alphaproteobacteria</taxon>
        <taxon>Hyphomicrobiales</taxon>
        <taxon>Methylobacteriaceae</taxon>
        <taxon>Methylobacterium</taxon>
    </lineage>
</organism>
<dbReference type="AlphaFoldDB" id="A0A089NM88"/>
<evidence type="ECO:0000313" key="2">
    <source>
        <dbReference type="Proteomes" id="UP000029492"/>
    </source>
</evidence>
<evidence type="ECO:0000313" key="1">
    <source>
        <dbReference type="EMBL" id="AIQ88472.1"/>
    </source>
</evidence>
<dbReference type="Proteomes" id="UP000029492">
    <property type="component" value="Chromosome"/>
</dbReference>
<keyword evidence="2" id="KW-1185">Reference proteome</keyword>
<proteinExistence type="predicted"/>
<sequence>MPLTCGVTPGCGSPKGEAAALAPLSAAADLWVVRAGHPRRRPC</sequence>
<name>A0A089NM88_9HYPH</name>
<protein>
    <submittedName>
        <fullName evidence="1">Protein of unassigned function</fullName>
    </submittedName>
</protein>